<reference evidence="1" key="1">
    <citation type="journal article" date="2018" name="DNA Res.">
        <title>Multiple hybrid de novo genome assembly of finger millet, an orphan allotetraploid crop.</title>
        <authorList>
            <person name="Hatakeyama M."/>
            <person name="Aluri S."/>
            <person name="Balachadran M.T."/>
            <person name="Sivarajan S.R."/>
            <person name="Patrignani A."/>
            <person name="Gruter S."/>
            <person name="Poveda L."/>
            <person name="Shimizu-Inatsugi R."/>
            <person name="Baeten J."/>
            <person name="Francoijs K.J."/>
            <person name="Nataraja K.N."/>
            <person name="Reddy Y.A.N."/>
            <person name="Phadnis S."/>
            <person name="Ravikumar R.L."/>
            <person name="Schlapbach R."/>
            <person name="Sreeman S.M."/>
            <person name="Shimizu K.K."/>
        </authorList>
    </citation>
    <scope>NUCLEOTIDE SEQUENCE</scope>
</reference>
<accession>A0AAV5E5D9</accession>
<dbReference type="SUPFAM" id="SSF53756">
    <property type="entry name" value="UDP-Glycosyltransferase/glycogen phosphorylase"/>
    <property type="match status" value="1"/>
</dbReference>
<keyword evidence="2" id="KW-1185">Reference proteome</keyword>
<comment type="caution">
    <text evidence="1">The sequence shown here is derived from an EMBL/GenBank/DDBJ whole genome shotgun (WGS) entry which is preliminary data.</text>
</comment>
<dbReference type="Gene3D" id="3.40.50.2000">
    <property type="entry name" value="Glycogen Phosphorylase B"/>
    <property type="match status" value="2"/>
</dbReference>
<proteinExistence type="predicted"/>
<evidence type="ECO:0000313" key="1">
    <source>
        <dbReference type="EMBL" id="GJN17751.1"/>
    </source>
</evidence>
<organism evidence="1 2">
    <name type="scientific">Eleusine coracana subsp. coracana</name>
    <dbReference type="NCBI Taxonomy" id="191504"/>
    <lineage>
        <taxon>Eukaryota</taxon>
        <taxon>Viridiplantae</taxon>
        <taxon>Streptophyta</taxon>
        <taxon>Embryophyta</taxon>
        <taxon>Tracheophyta</taxon>
        <taxon>Spermatophyta</taxon>
        <taxon>Magnoliopsida</taxon>
        <taxon>Liliopsida</taxon>
        <taxon>Poales</taxon>
        <taxon>Poaceae</taxon>
        <taxon>PACMAD clade</taxon>
        <taxon>Chloridoideae</taxon>
        <taxon>Cynodonteae</taxon>
        <taxon>Eleusininae</taxon>
        <taxon>Eleusine</taxon>
    </lineage>
</organism>
<dbReference type="EMBL" id="BQKI01000073">
    <property type="protein sequence ID" value="GJN17751.1"/>
    <property type="molecule type" value="Genomic_DNA"/>
</dbReference>
<gene>
    <name evidence="1" type="primary">gb04847</name>
    <name evidence="1" type="ORF">PR202_gb04847</name>
</gene>
<protein>
    <submittedName>
        <fullName evidence="1">Uncharacterized protein</fullName>
    </submittedName>
</protein>
<name>A0AAV5E5D9_ELECO</name>
<reference evidence="1" key="2">
    <citation type="submission" date="2021-12" db="EMBL/GenBank/DDBJ databases">
        <title>Resequencing data analysis of finger millet.</title>
        <authorList>
            <person name="Hatakeyama M."/>
            <person name="Aluri S."/>
            <person name="Balachadran M.T."/>
            <person name="Sivarajan S.R."/>
            <person name="Poveda L."/>
            <person name="Shimizu-Inatsugi R."/>
            <person name="Schlapbach R."/>
            <person name="Sreeman S.M."/>
            <person name="Shimizu K.K."/>
        </authorList>
    </citation>
    <scope>NUCLEOTIDE SEQUENCE</scope>
</reference>
<dbReference type="AlphaFoldDB" id="A0AAV5E5D9"/>
<dbReference type="PANTHER" id="PTHR48045:SF34">
    <property type="entry name" value="ISOFLAVONE 7-O-GLUCOSYLTRANSFERASE 1-LIKE"/>
    <property type="match status" value="1"/>
</dbReference>
<sequence length="130" mass="14221">MGTIGGSASPSGDWCVRDPMGGTQHWSLEGITTGIPMLCRPLGMGVYDRGYGCWDGDEGVQSYRTGLIKAEEVETKVRFVMESDEGKELKTRVTALKVEAEEALQLGGSSHSAFTRFLLDVEKIREQFGE</sequence>
<dbReference type="Proteomes" id="UP001054889">
    <property type="component" value="Unassembled WGS sequence"/>
</dbReference>
<evidence type="ECO:0000313" key="2">
    <source>
        <dbReference type="Proteomes" id="UP001054889"/>
    </source>
</evidence>
<dbReference type="PANTHER" id="PTHR48045">
    <property type="entry name" value="UDP-GLYCOSYLTRANSFERASE 72B1"/>
    <property type="match status" value="1"/>
</dbReference>